<reference evidence="3" key="1">
    <citation type="journal article" date="2016" name="Nature">
        <title>The genome of the seagrass Zostera marina reveals angiosperm adaptation to the sea.</title>
        <authorList>
            <person name="Olsen J.L."/>
            <person name="Rouze P."/>
            <person name="Verhelst B."/>
            <person name="Lin Y.-C."/>
            <person name="Bayer T."/>
            <person name="Collen J."/>
            <person name="Dattolo E."/>
            <person name="De Paoli E."/>
            <person name="Dittami S."/>
            <person name="Maumus F."/>
            <person name="Michel G."/>
            <person name="Kersting A."/>
            <person name="Lauritano C."/>
            <person name="Lohaus R."/>
            <person name="Toepel M."/>
            <person name="Tonon T."/>
            <person name="Vanneste K."/>
            <person name="Amirebrahimi M."/>
            <person name="Brakel J."/>
            <person name="Bostroem C."/>
            <person name="Chovatia M."/>
            <person name="Grimwood J."/>
            <person name="Jenkins J.W."/>
            <person name="Jueterbock A."/>
            <person name="Mraz A."/>
            <person name="Stam W.T."/>
            <person name="Tice H."/>
            <person name="Bornberg-Bauer E."/>
            <person name="Green P.J."/>
            <person name="Pearson G.A."/>
            <person name="Procaccini G."/>
            <person name="Duarte C.M."/>
            <person name="Schmutz J."/>
            <person name="Reusch T.B.H."/>
            <person name="Van de Peer Y."/>
        </authorList>
    </citation>
    <scope>NUCLEOTIDE SEQUENCE [LARGE SCALE GENOMIC DNA]</scope>
    <source>
        <strain evidence="3">cv. Finnish</strain>
    </source>
</reference>
<feature type="signal peptide" evidence="1">
    <location>
        <begin position="1"/>
        <end position="23"/>
    </location>
</feature>
<keyword evidence="3" id="KW-1185">Reference proteome</keyword>
<keyword evidence="1" id="KW-0732">Signal</keyword>
<dbReference type="Pfam" id="PF04398">
    <property type="entry name" value="DUF538"/>
    <property type="match status" value="1"/>
</dbReference>
<proteinExistence type="predicted"/>
<dbReference type="Gene3D" id="2.30.240.10">
    <property type="entry name" value="At5g01610-like"/>
    <property type="match status" value="1"/>
</dbReference>
<dbReference type="InterPro" id="IPR007493">
    <property type="entry name" value="DUF538"/>
</dbReference>
<organism evidence="2 3">
    <name type="scientific">Zostera marina</name>
    <name type="common">Eelgrass</name>
    <dbReference type="NCBI Taxonomy" id="29655"/>
    <lineage>
        <taxon>Eukaryota</taxon>
        <taxon>Viridiplantae</taxon>
        <taxon>Streptophyta</taxon>
        <taxon>Embryophyta</taxon>
        <taxon>Tracheophyta</taxon>
        <taxon>Spermatophyta</taxon>
        <taxon>Magnoliopsida</taxon>
        <taxon>Liliopsida</taxon>
        <taxon>Zosteraceae</taxon>
        <taxon>Zostera</taxon>
    </lineage>
</organism>
<evidence type="ECO:0000313" key="2">
    <source>
        <dbReference type="EMBL" id="KMZ68846.1"/>
    </source>
</evidence>
<dbReference type="OrthoDB" id="1897482at2759"/>
<comment type="caution">
    <text evidence="2">The sequence shown here is derived from an EMBL/GenBank/DDBJ whole genome shotgun (WGS) entry which is preliminary data.</text>
</comment>
<protein>
    <submittedName>
        <fullName evidence="2">Uncharacterized protein</fullName>
    </submittedName>
</protein>
<evidence type="ECO:0000256" key="1">
    <source>
        <dbReference type="SAM" id="SignalP"/>
    </source>
</evidence>
<gene>
    <name evidence="2" type="ORF">ZOSMA_22G01410</name>
</gene>
<feature type="chain" id="PRO_5005527954" evidence="1">
    <location>
        <begin position="24"/>
        <end position="158"/>
    </location>
</feature>
<dbReference type="PANTHER" id="PTHR31676:SF76">
    <property type="entry name" value="OS05G0362300 PROTEIN"/>
    <property type="match status" value="1"/>
</dbReference>
<evidence type="ECO:0000313" key="3">
    <source>
        <dbReference type="Proteomes" id="UP000036987"/>
    </source>
</evidence>
<dbReference type="STRING" id="29655.A0A0K9PIR0"/>
<dbReference type="SUPFAM" id="SSF141562">
    <property type="entry name" value="At5g01610-like"/>
    <property type="match status" value="1"/>
</dbReference>
<dbReference type="OMA" id="WINIREV"/>
<dbReference type="Proteomes" id="UP000036987">
    <property type="component" value="Unassembled WGS sequence"/>
</dbReference>
<dbReference type="PANTHER" id="PTHR31676">
    <property type="entry name" value="T31J12.3 PROTEIN-RELATED"/>
    <property type="match status" value="1"/>
</dbReference>
<accession>A0A0K9PIR0</accession>
<dbReference type="InterPro" id="IPR036758">
    <property type="entry name" value="At5g01610-like"/>
</dbReference>
<dbReference type="AlphaFoldDB" id="A0A0K9PIR0"/>
<name>A0A0K9PIR0_ZOSMR</name>
<dbReference type="EMBL" id="LFYR01000811">
    <property type="protein sequence ID" value="KMZ68846.1"/>
    <property type="molecule type" value="Genomic_DNA"/>
</dbReference>
<sequence length="158" mass="17594">MAINLSTSAIILCLFLLTFLSSALNITRTAELNAYQVMEIYNFPPGLLPQGSIGYDLDKNTGKFSTYLPGACKFSLPAPSLYQIQYKSTINGYISSNRLSRLQGITVKLFIFWVNINEVTRDGDTLKFSVDFLSASFSATNFYSSPQCNNAKLRRSDI</sequence>